<sequence>MSRSNTRLNPRDQFSTCRRPADDSVHILGTWLGPDAFKTVCAFDALLASNHLARAWSVPGPSNKPYSRPFSLLDQDDALSVILRLHVQRAAGWTDPKQQRQERQGPTVHLVTDSKYPVPTIRFVLPSPDKDDNVAVAAEPRTTFGDLYGWLPAPQFNQAVALRSALRATRDLHHSWVPWRARADDDVQVAFPYPHEARDPVRRLMAWVRAYACDQAHNGDGCVFLTVGHNGQRPILCMRRLVIPRATDYGSRLFARAARIAMDPSRVDIAALYPHIDSARVDAFETIDVMMPIHHAPHRWAPMSTVPPADAQRTPGRLSAMDGTSLLMAHSSAARAAPGVPQRLVFQPEKDSGAFLWYWSEPLTALATEATPTLPGDGITADSPVEQDGTEITHGTADRRCRVSTTSPPGGGGIVDTPGADDTESDAPREHDHNANQDAYHAENPVGEDLPAAAHNPEACPP</sequence>
<dbReference type="GeneID" id="16606277"/>
<gene>
    <name evidence="2" type="ORF">psal_cds_612</name>
</gene>
<accession>S4W2R9</accession>
<dbReference type="EMBL" id="KC977571">
    <property type="protein sequence ID" value="AGO84490.1"/>
    <property type="molecule type" value="Genomic_DNA"/>
</dbReference>
<evidence type="ECO:0000313" key="2">
    <source>
        <dbReference type="EMBL" id="AGO84490.1"/>
    </source>
</evidence>
<proteinExistence type="predicted"/>
<feature type="compositionally biased region" description="Basic and acidic residues" evidence="1">
    <location>
        <begin position="426"/>
        <end position="435"/>
    </location>
</feature>
<dbReference type="RefSeq" id="YP_008437561.1">
    <property type="nucleotide sequence ID" value="NC_022098.1"/>
</dbReference>
<dbReference type="Proteomes" id="UP000204584">
    <property type="component" value="Segment"/>
</dbReference>
<evidence type="ECO:0000256" key="1">
    <source>
        <dbReference type="SAM" id="MobiDB-lite"/>
    </source>
</evidence>
<evidence type="ECO:0000313" key="3">
    <source>
        <dbReference type="Proteomes" id="UP000204584"/>
    </source>
</evidence>
<organism evidence="2 3">
    <name type="scientific">Pandoravirus salinus</name>
    <dbReference type="NCBI Taxonomy" id="1349410"/>
    <lineage>
        <taxon>Viruses</taxon>
        <taxon>Pandoravirus</taxon>
    </lineage>
</organism>
<name>S4W2R9_9VIRU</name>
<protein>
    <submittedName>
        <fullName evidence="2">Uncharacterized protein</fullName>
    </submittedName>
</protein>
<keyword evidence="3" id="KW-1185">Reference proteome</keyword>
<dbReference type="KEGG" id="vg:16606277"/>
<feature type="region of interest" description="Disordered" evidence="1">
    <location>
        <begin position="379"/>
        <end position="462"/>
    </location>
</feature>
<reference evidence="2 3" key="1">
    <citation type="journal article" date="2013" name="Science">
        <title>Pandoraviruses: amoeba viruses with genomes up to 2.5 Mb reaching that of parasitic eukaryotes.</title>
        <authorList>
            <person name="Philippe N."/>
            <person name="Legendre M."/>
            <person name="Doutre G."/>
            <person name="Coute Y."/>
            <person name="Poirot O."/>
            <person name="Lescot M."/>
            <person name="Arslan D."/>
            <person name="Seltzer V."/>
            <person name="Bertaux L."/>
            <person name="Bruley C."/>
            <person name="Garin J."/>
            <person name="Claverie J.M."/>
            <person name="Abergel C."/>
        </authorList>
    </citation>
    <scope>NUCLEOTIDE SEQUENCE [LARGE SCALE GENOMIC DNA]</scope>
</reference>